<dbReference type="InterPro" id="IPR014729">
    <property type="entry name" value="Rossmann-like_a/b/a_fold"/>
</dbReference>
<reference evidence="10" key="1">
    <citation type="journal article" date="2014" name="Front. Microbiol.">
        <title>High frequency of phylogenetically diverse reductive dehalogenase-homologous genes in deep subseafloor sedimentary metagenomes.</title>
        <authorList>
            <person name="Kawai M."/>
            <person name="Futagami T."/>
            <person name="Toyoda A."/>
            <person name="Takaki Y."/>
            <person name="Nishi S."/>
            <person name="Hori S."/>
            <person name="Arai W."/>
            <person name="Tsubouchi T."/>
            <person name="Morono Y."/>
            <person name="Uchiyama I."/>
            <person name="Ito T."/>
            <person name="Fujiyama A."/>
            <person name="Inagaki F."/>
            <person name="Takami H."/>
        </authorList>
    </citation>
    <scope>NUCLEOTIDE SEQUENCE</scope>
    <source>
        <strain evidence="10">Expedition CK06-06</strain>
    </source>
</reference>
<feature type="non-terminal residue" evidence="10">
    <location>
        <position position="253"/>
    </location>
</feature>
<keyword evidence="3" id="KW-0067">ATP-binding</keyword>
<evidence type="ECO:0008006" key="11">
    <source>
        <dbReference type="Google" id="ProtNLM"/>
    </source>
</evidence>
<keyword evidence="5" id="KW-0030">Aminoacyl-tRNA synthetase</keyword>
<feature type="region of interest" description="Disordered" evidence="7">
    <location>
        <begin position="234"/>
        <end position="253"/>
    </location>
</feature>
<feature type="non-terminal residue" evidence="10">
    <location>
        <position position="1"/>
    </location>
</feature>
<accession>X1MWY0</accession>
<keyword evidence="1" id="KW-0436">Ligase</keyword>
<evidence type="ECO:0000259" key="8">
    <source>
        <dbReference type="Pfam" id="PF00133"/>
    </source>
</evidence>
<dbReference type="CDD" id="cd07961">
    <property type="entry name" value="Anticodon_Ia_Ile_ABEc"/>
    <property type="match status" value="1"/>
</dbReference>
<dbReference type="InterPro" id="IPR009080">
    <property type="entry name" value="tRNAsynth_Ia_anticodon-bd"/>
</dbReference>
<evidence type="ECO:0000256" key="4">
    <source>
        <dbReference type="ARBA" id="ARBA00022917"/>
    </source>
</evidence>
<dbReference type="GO" id="GO:0005524">
    <property type="term" value="F:ATP binding"/>
    <property type="evidence" value="ECO:0007669"/>
    <property type="project" value="UniProtKB-KW"/>
</dbReference>
<evidence type="ECO:0000256" key="3">
    <source>
        <dbReference type="ARBA" id="ARBA00022840"/>
    </source>
</evidence>
<dbReference type="InterPro" id="IPR002300">
    <property type="entry name" value="aa-tRNA-synth_Ia"/>
</dbReference>
<dbReference type="InterPro" id="IPR033709">
    <property type="entry name" value="Anticodon_Ile_ABEc"/>
</dbReference>
<evidence type="ECO:0000256" key="7">
    <source>
        <dbReference type="SAM" id="MobiDB-lite"/>
    </source>
</evidence>
<dbReference type="GO" id="GO:0006428">
    <property type="term" value="P:isoleucyl-tRNA aminoacylation"/>
    <property type="evidence" value="ECO:0007669"/>
    <property type="project" value="TreeGrafter"/>
</dbReference>
<dbReference type="SUPFAM" id="SSF47323">
    <property type="entry name" value="Anticodon-binding domain of a subclass of class I aminoacyl-tRNA synthetases"/>
    <property type="match status" value="1"/>
</dbReference>
<dbReference type="Gene3D" id="1.10.730.10">
    <property type="entry name" value="Isoleucyl-tRNA Synthetase, Domain 1"/>
    <property type="match status" value="1"/>
</dbReference>
<dbReference type="Pfam" id="PF00133">
    <property type="entry name" value="tRNA-synt_1"/>
    <property type="match status" value="1"/>
</dbReference>
<comment type="catalytic activity">
    <reaction evidence="6">
        <text>tRNA(Ile) + L-isoleucine + ATP = L-isoleucyl-tRNA(Ile) + AMP + diphosphate</text>
        <dbReference type="Rhea" id="RHEA:11060"/>
        <dbReference type="Rhea" id="RHEA-COMP:9666"/>
        <dbReference type="Rhea" id="RHEA-COMP:9695"/>
        <dbReference type="ChEBI" id="CHEBI:30616"/>
        <dbReference type="ChEBI" id="CHEBI:33019"/>
        <dbReference type="ChEBI" id="CHEBI:58045"/>
        <dbReference type="ChEBI" id="CHEBI:78442"/>
        <dbReference type="ChEBI" id="CHEBI:78528"/>
        <dbReference type="ChEBI" id="CHEBI:456215"/>
        <dbReference type="EC" id="6.1.1.5"/>
    </reaction>
</comment>
<evidence type="ECO:0000256" key="5">
    <source>
        <dbReference type="ARBA" id="ARBA00023146"/>
    </source>
</evidence>
<evidence type="ECO:0000313" key="10">
    <source>
        <dbReference type="EMBL" id="GAI35798.1"/>
    </source>
</evidence>
<name>X1MWY0_9ZZZZ</name>
<organism evidence="10">
    <name type="scientific">marine sediment metagenome</name>
    <dbReference type="NCBI Taxonomy" id="412755"/>
    <lineage>
        <taxon>unclassified sequences</taxon>
        <taxon>metagenomes</taxon>
        <taxon>ecological metagenomes</taxon>
    </lineage>
</organism>
<evidence type="ECO:0000256" key="2">
    <source>
        <dbReference type="ARBA" id="ARBA00022741"/>
    </source>
</evidence>
<gene>
    <name evidence="10" type="ORF">S06H3_49520</name>
</gene>
<protein>
    <recommendedName>
        <fullName evidence="11">Methionyl/Valyl/Leucyl/Isoleucyl-tRNA synthetase anticodon-binding domain-containing protein</fullName>
    </recommendedName>
</protein>
<keyword evidence="2" id="KW-0547">Nucleotide-binding</keyword>
<evidence type="ECO:0000256" key="1">
    <source>
        <dbReference type="ARBA" id="ARBA00022598"/>
    </source>
</evidence>
<dbReference type="PANTHER" id="PTHR42780:SF1">
    <property type="entry name" value="ISOLEUCINE--TRNA LIGASE, CYTOPLASMIC"/>
    <property type="match status" value="1"/>
</dbReference>
<dbReference type="InterPro" id="IPR023586">
    <property type="entry name" value="Ile-tRNA-ligase_type2"/>
</dbReference>
<evidence type="ECO:0000259" key="9">
    <source>
        <dbReference type="Pfam" id="PF08264"/>
    </source>
</evidence>
<dbReference type="AlphaFoldDB" id="X1MWY0"/>
<dbReference type="Pfam" id="PF08264">
    <property type="entry name" value="Anticodon_1"/>
    <property type="match status" value="1"/>
</dbReference>
<dbReference type="EMBL" id="BARV01031271">
    <property type="protein sequence ID" value="GAI35798.1"/>
    <property type="molecule type" value="Genomic_DNA"/>
</dbReference>
<comment type="caution">
    <text evidence="10">The sequence shown here is derived from an EMBL/GenBank/DDBJ whole genome shotgun (WGS) entry which is preliminary data.</text>
</comment>
<proteinExistence type="predicted"/>
<dbReference type="Gene3D" id="3.40.50.620">
    <property type="entry name" value="HUPs"/>
    <property type="match status" value="1"/>
</dbReference>
<keyword evidence="4" id="KW-0648">Protein biosynthesis</keyword>
<dbReference type="GO" id="GO:0004822">
    <property type="term" value="F:isoleucine-tRNA ligase activity"/>
    <property type="evidence" value="ECO:0007669"/>
    <property type="project" value="UniProtKB-EC"/>
</dbReference>
<feature type="domain" description="Aminoacyl-tRNA synthetase class Ia" evidence="8">
    <location>
        <begin position="1"/>
        <end position="32"/>
    </location>
</feature>
<evidence type="ECO:0000256" key="6">
    <source>
        <dbReference type="ARBA" id="ARBA00048359"/>
    </source>
</evidence>
<feature type="domain" description="Methionyl/Valyl/Leucyl/Isoleucyl-tRNA synthetase anticodon-binding" evidence="9">
    <location>
        <begin position="85"/>
        <end position="229"/>
    </location>
</feature>
<sequence length="253" mass="29482">KKMSKSRGNVIEPKEIINKFGADCARFYFYTINPAGEVKRFDFKDAQSLYRKFFDTLWQSYIFFSTYTDKSFKSKKNFRPKNLLDRWIISRLENLNSQVSKNLDSYDTVSAARALLDFVDDLSNWHIRRSRRRFQKPETKEIKEEASQTLYYALLKLTKLIAPFTPFIAEELYQKLNGAEKSVHLCGYPEQNKKLISAELEKKMEKIREIITEALAQRAEAGIKVRQPLASLKIPNPLDPKGTPRRVASQIPN</sequence>
<dbReference type="PANTHER" id="PTHR42780">
    <property type="entry name" value="SOLEUCYL-TRNA SYNTHETASE"/>
    <property type="match status" value="1"/>
</dbReference>
<dbReference type="GO" id="GO:0000049">
    <property type="term" value="F:tRNA binding"/>
    <property type="evidence" value="ECO:0007669"/>
    <property type="project" value="InterPro"/>
</dbReference>
<dbReference type="SUPFAM" id="SSF52374">
    <property type="entry name" value="Nucleotidylyl transferase"/>
    <property type="match status" value="1"/>
</dbReference>
<dbReference type="InterPro" id="IPR013155">
    <property type="entry name" value="M/V/L/I-tRNA-synth_anticd-bd"/>
</dbReference>